<name>K3Y0L2_SETIT</name>
<sequence>MAKYTEVHWVELVVYVCCIASNTTWAAMEVGELATSIIATGQGLTCLINLVCPDMTPTNHNFLLEFHSNLEC</sequence>
<evidence type="ECO:0000313" key="2">
    <source>
        <dbReference type="Proteomes" id="UP000004995"/>
    </source>
</evidence>
<dbReference type="Proteomes" id="UP000004995">
    <property type="component" value="Unassembled WGS sequence"/>
</dbReference>
<dbReference type="AlphaFoldDB" id="K3Y0L2"/>
<dbReference type="Gramene" id="KQL10673">
    <property type="protein sequence ID" value="KQL10673"/>
    <property type="gene ID" value="SETIT_007723mg"/>
</dbReference>
<dbReference type="EMBL" id="AGNK02002467">
    <property type="status" value="NOT_ANNOTATED_CDS"/>
    <property type="molecule type" value="Genomic_DNA"/>
</dbReference>
<dbReference type="InParanoid" id="K3Y0L2"/>
<protein>
    <submittedName>
        <fullName evidence="1">Uncharacterized protein</fullName>
    </submittedName>
</protein>
<keyword evidence="2" id="KW-1185">Reference proteome</keyword>
<reference evidence="1" key="2">
    <citation type="submission" date="2018-08" db="UniProtKB">
        <authorList>
            <consortium name="EnsemblPlants"/>
        </authorList>
    </citation>
    <scope>IDENTIFICATION</scope>
    <source>
        <strain evidence="1">Yugu1</strain>
    </source>
</reference>
<dbReference type="EnsemblPlants" id="KQL10673">
    <property type="protein sequence ID" value="KQL10673"/>
    <property type="gene ID" value="SETIT_007723mg"/>
</dbReference>
<organism evidence="1 2">
    <name type="scientific">Setaria italica</name>
    <name type="common">Foxtail millet</name>
    <name type="synonym">Panicum italicum</name>
    <dbReference type="NCBI Taxonomy" id="4555"/>
    <lineage>
        <taxon>Eukaryota</taxon>
        <taxon>Viridiplantae</taxon>
        <taxon>Streptophyta</taxon>
        <taxon>Embryophyta</taxon>
        <taxon>Tracheophyta</taxon>
        <taxon>Spermatophyta</taxon>
        <taxon>Magnoliopsida</taxon>
        <taxon>Liliopsida</taxon>
        <taxon>Poales</taxon>
        <taxon>Poaceae</taxon>
        <taxon>PACMAD clade</taxon>
        <taxon>Panicoideae</taxon>
        <taxon>Panicodae</taxon>
        <taxon>Paniceae</taxon>
        <taxon>Cenchrinae</taxon>
        <taxon>Setaria</taxon>
    </lineage>
</organism>
<accession>K3Y0L2</accession>
<proteinExistence type="predicted"/>
<evidence type="ECO:0000313" key="1">
    <source>
        <dbReference type="EnsemblPlants" id="KQL10673"/>
    </source>
</evidence>
<reference evidence="2" key="1">
    <citation type="journal article" date="2012" name="Nat. Biotechnol.">
        <title>Reference genome sequence of the model plant Setaria.</title>
        <authorList>
            <person name="Bennetzen J.L."/>
            <person name="Schmutz J."/>
            <person name="Wang H."/>
            <person name="Percifield R."/>
            <person name="Hawkins J."/>
            <person name="Pontaroli A.C."/>
            <person name="Estep M."/>
            <person name="Feng L."/>
            <person name="Vaughn J.N."/>
            <person name="Grimwood J."/>
            <person name="Jenkins J."/>
            <person name="Barry K."/>
            <person name="Lindquist E."/>
            <person name="Hellsten U."/>
            <person name="Deshpande S."/>
            <person name="Wang X."/>
            <person name="Wu X."/>
            <person name="Mitros T."/>
            <person name="Triplett J."/>
            <person name="Yang X."/>
            <person name="Ye C.Y."/>
            <person name="Mauro-Herrera M."/>
            <person name="Wang L."/>
            <person name="Li P."/>
            <person name="Sharma M."/>
            <person name="Sharma R."/>
            <person name="Ronald P.C."/>
            <person name="Panaud O."/>
            <person name="Kellogg E.A."/>
            <person name="Brutnell T.P."/>
            <person name="Doust A.N."/>
            <person name="Tuskan G.A."/>
            <person name="Rokhsar D."/>
            <person name="Devos K.M."/>
        </authorList>
    </citation>
    <scope>NUCLEOTIDE SEQUENCE [LARGE SCALE GENOMIC DNA]</scope>
    <source>
        <strain evidence="2">cv. Yugu1</strain>
    </source>
</reference>
<dbReference type="HOGENOM" id="CLU_2727021_0_0_1"/>